<organism evidence="1">
    <name type="scientific">bioreactor metagenome</name>
    <dbReference type="NCBI Taxonomy" id="1076179"/>
    <lineage>
        <taxon>unclassified sequences</taxon>
        <taxon>metagenomes</taxon>
        <taxon>ecological metagenomes</taxon>
    </lineage>
</organism>
<evidence type="ECO:0000313" key="1">
    <source>
        <dbReference type="EMBL" id="MPM54300.1"/>
    </source>
</evidence>
<sequence>MQFVGIAQAADILASPFGEKTKVSVADARFLGCKQRVIVKVHSDTLLKIHLLNQQVEEPAIESGDLLDAPKSLLTLSGQGGIRCKKAQRMGASEETVNVLLGIVTRFDEVAKSFQFPL</sequence>
<dbReference type="EMBL" id="VSSQ01014737">
    <property type="protein sequence ID" value="MPM54300.1"/>
    <property type="molecule type" value="Genomic_DNA"/>
</dbReference>
<name>A0A645AMF6_9ZZZZ</name>
<protein>
    <submittedName>
        <fullName evidence="1">Uncharacterized protein</fullName>
    </submittedName>
</protein>
<gene>
    <name evidence="1" type="ORF">SDC9_101078</name>
</gene>
<comment type="caution">
    <text evidence="1">The sequence shown here is derived from an EMBL/GenBank/DDBJ whole genome shotgun (WGS) entry which is preliminary data.</text>
</comment>
<accession>A0A645AMF6</accession>
<proteinExistence type="predicted"/>
<dbReference type="AlphaFoldDB" id="A0A645AMF6"/>
<reference evidence="1" key="1">
    <citation type="submission" date="2019-08" db="EMBL/GenBank/DDBJ databases">
        <authorList>
            <person name="Kucharzyk K."/>
            <person name="Murdoch R.W."/>
            <person name="Higgins S."/>
            <person name="Loffler F."/>
        </authorList>
    </citation>
    <scope>NUCLEOTIDE SEQUENCE</scope>
</reference>